<evidence type="ECO:0008006" key="3">
    <source>
        <dbReference type="Google" id="ProtNLM"/>
    </source>
</evidence>
<dbReference type="AlphaFoldDB" id="A0A1G2BM58"/>
<dbReference type="InterPro" id="IPR007833">
    <property type="entry name" value="Capsule_polysaccharide_synth"/>
</dbReference>
<dbReference type="EMBL" id="MHKK01000015">
    <property type="protein sequence ID" value="OGY90195.1"/>
    <property type="molecule type" value="Genomic_DNA"/>
</dbReference>
<reference evidence="1 2" key="1">
    <citation type="journal article" date="2016" name="Nat. Commun.">
        <title>Thousands of microbial genomes shed light on interconnected biogeochemical processes in an aquifer system.</title>
        <authorList>
            <person name="Anantharaman K."/>
            <person name="Brown C.T."/>
            <person name="Hug L.A."/>
            <person name="Sharon I."/>
            <person name="Castelle C.J."/>
            <person name="Probst A.J."/>
            <person name="Thomas B.C."/>
            <person name="Singh A."/>
            <person name="Wilkins M.J."/>
            <person name="Karaoz U."/>
            <person name="Brodie E.L."/>
            <person name="Williams K.H."/>
            <person name="Hubbard S.S."/>
            <person name="Banfield J.F."/>
        </authorList>
    </citation>
    <scope>NUCLEOTIDE SEQUENCE [LARGE SCALE GENOMIC DNA]</scope>
</reference>
<evidence type="ECO:0000313" key="1">
    <source>
        <dbReference type="EMBL" id="OGY90195.1"/>
    </source>
</evidence>
<dbReference type="Gene3D" id="3.40.50.12580">
    <property type="match status" value="1"/>
</dbReference>
<sequence length="503" mass="59302">MKACLLLQRRFAYVGHNLALLLKEHYGIDEFCGYVYVRRSYEFLMSQKEIHYSSLLLDQEIHGRYSSERIDTHFLQSLEAEYGIPNLWPYVSLDRALMHNRHVREYPYDKSHYSHDDLLRILQVTAKAIIKFLDDEKPDFIFFSVIGAVGGKLLYHIAKKRGIATYVVHPTMIHDNYVLSETYNGLTGVENKVHLFSKESAPEKVLKQAQNFLNDFRHQPRPHYEFADKKYHQTTKSKQLSFVLPTNALKIMRWFFVSLKHHATGRERHDYDYISPINYVKDGIRRKLRNLRGVDDLYDEPGENDNFTFFPLHYEPEVSLLLYAPFFADQIHLIKQIAMSLPVNHYLYVKEHPTMVPYRPRNYYKAIKKIHNVKLINPNISSFDLIARSKLIMTITSSVGWEATLLKKPVITFGDIFYNQLSFVKHCKTPENIPYLVKEQLENFRYDENELLNLLAAIFSESAHLNLQYLWEREKDLMKRKEGLKPLADLLAQKLHLTNKQLQ</sequence>
<dbReference type="Pfam" id="PF05159">
    <property type="entry name" value="Capsule_synth"/>
    <property type="match status" value="1"/>
</dbReference>
<accession>A0A1G2BM58</accession>
<dbReference type="SUPFAM" id="SSF53756">
    <property type="entry name" value="UDP-Glycosyltransferase/glycogen phosphorylase"/>
    <property type="match status" value="1"/>
</dbReference>
<comment type="caution">
    <text evidence="1">The sequence shown here is derived from an EMBL/GenBank/DDBJ whole genome shotgun (WGS) entry which is preliminary data.</text>
</comment>
<protein>
    <recommendedName>
        <fullName evidence="3">Capsule polysaccharide biosynthesis protein</fullName>
    </recommendedName>
</protein>
<evidence type="ECO:0000313" key="2">
    <source>
        <dbReference type="Proteomes" id="UP000177817"/>
    </source>
</evidence>
<dbReference type="InterPro" id="IPR043148">
    <property type="entry name" value="TagF_C"/>
</dbReference>
<dbReference type="GO" id="GO:0000271">
    <property type="term" value="P:polysaccharide biosynthetic process"/>
    <property type="evidence" value="ECO:0007669"/>
    <property type="project" value="InterPro"/>
</dbReference>
<organism evidence="1 2">
    <name type="scientific">Candidatus Komeilibacteria bacterium RIFCSPHIGHO2_01_FULL_52_14</name>
    <dbReference type="NCBI Taxonomy" id="1798549"/>
    <lineage>
        <taxon>Bacteria</taxon>
        <taxon>Candidatus Komeiliibacteriota</taxon>
    </lineage>
</organism>
<dbReference type="Proteomes" id="UP000177817">
    <property type="component" value="Unassembled WGS sequence"/>
</dbReference>
<gene>
    <name evidence="1" type="ORF">A2677_04165</name>
</gene>
<dbReference type="GO" id="GO:0015774">
    <property type="term" value="P:polysaccharide transport"/>
    <property type="evidence" value="ECO:0007669"/>
    <property type="project" value="InterPro"/>
</dbReference>
<proteinExistence type="predicted"/>
<name>A0A1G2BM58_9BACT</name>